<feature type="domain" description="HTH cro/C1-type" evidence="1">
    <location>
        <begin position="246"/>
        <end position="285"/>
    </location>
</feature>
<keyword evidence="3" id="KW-1185">Reference proteome</keyword>
<sequence length="433" mass="50250">MNNLKDRSFLYNITPEKLGTPFVESLNSYIARIAEMHCVSVGDLFSKIIIPILNKNYLNNIAKKGGDGFYKSTSSVNGIGLLAEEFVEIFSFLTSRQDIRETTLLSWSSIFTTRGLSKKKRHWCPCCYREQLENNQIVYDQLVWSIQPYNYCLIHNIELMNICPKCNSEMFFLERKSRPGYCSKCSDWLGIETNYIYSDCSKKEFIIGNMLINTPEYIKKTGENGIPKALTYYVEQYFEGSISLAAEEIGIPKTTLWGWIKGKSLPPLGSLIEICIYLNLSICEFLDMTELPLFDRGFLKCRGEVKSVPLTRKKDHSVIKQKIHMIIKQNVPMSLTKLAIIVGCDRRLLSKQYPVECEIIKQNYLKFVREKKKQRYTLIKNKVEVAITCLIKDDMYPSRRQVESLLEHKYLIKEKEVAIIWKELTGIEYPRNI</sequence>
<dbReference type="PROSITE" id="PS50943">
    <property type="entry name" value="HTH_CROC1"/>
    <property type="match status" value="1"/>
</dbReference>
<dbReference type="InterPro" id="IPR009492">
    <property type="entry name" value="TniQ"/>
</dbReference>
<dbReference type="InterPro" id="IPR010982">
    <property type="entry name" value="Lambda_DNA-bd_dom_sf"/>
</dbReference>
<dbReference type="AlphaFoldDB" id="A0A0Q3VK61"/>
<dbReference type="Proteomes" id="UP000050996">
    <property type="component" value="Unassembled WGS sequence"/>
</dbReference>
<evidence type="ECO:0000259" key="1">
    <source>
        <dbReference type="PROSITE" id="PS50943"/>
    </source>
</evidence>
<protein>
    <recommendedName>
        <fullName evidence="1">HTH cro/C1-type domain-containing protein</fullName>
    </recommendedName>
</protein>
<accession>A0A0Q3VK61</accession>
<name>A0A0Q3VK61_9BACI</name>
<dbReference type="SUPFAM" id="SSF47413">
    <property type="entry name" value="lambda repressor-like DNA-binding domains"/>
    <property type="match status" value="1"/>
</dbReference>
<dbReference type="EMBL" id="LJIX01000006">
    <property type="protein sequence ID" value="KQL22051.1"/>
    <property type="molecule type" value="Genomic_DNA"/>
</dbReference>
<organism evidence="2 3">
    <name type="scientific">Cytobacillus solani</name>
    <dbReference type="NCBI Taxonomy" id="1637975"/>
    <lineage>
        <taxon>Bacteria</taxon>
        <taxon>Bacillati</taxon>
        <taxon>Bacillota</taxon>
        <taxon>Bacilli</taxon>
        <taxon>Bacillales</taxon>
        <taxon>Bacillaceae</taxon>
        <taxon>Cytobacillus</taxon>
    </lineage>
</organism>
<dbReference type="PATRIC" id="fig|1637975.4.peg.4720"/>
<proteinExistence type="predicted"/>
<dbReference type="InterPro" id="IPR001387">
    <property type="entry name" value="Cro/C1-type_HTH"/>
</dbReference>
<reference evidence="2 3" key="1">
    <citation type="submission" date="2015-09" db="EMBL/GenBank/DDBJ databases">
        <title>Genome sequencing project for genomic taxonomy and phylogenomics of Bacillus-like bacteria.</title>
        <authorList>
            <person name="Liu B."/>
            <person name="Wang J."/>
            <person name="Zhu Y."/>
            <person name="Liu G."/>
            <person name="Chen Q."/>
            <person name="Chen Z."/>
            <person name="Lan J."/>
            <person name="Che J."/>
            <person name="Ge C."/>
            <person name="Shi H."/>
            <person name="Pan Z."/>
            <person name="Liu X."/>
        </authorList>
    </citation>
    <scope>NUCLEOTIDE SEQUENCE [LARGE SCALE GENOMIC DNA]</scope>
    <source>
        <strain evidence="2 3">FJAT-18043</strain>
    </source>
</reference>
<dbReference type="CDD" id="cd00093">
    <property type="entry name" value="HTH_XRE"/>
    <property type="match status" value="1"/>
</dbReference>
<evidence type="ECO:0000313" key="3">
    <source>
        <dbReference type="Proteomes" id="UP000050996"/>
    </source>
</evidence>
<comment type="caution">
    <text evidence="2">The sequence shown here is derived from an EMBL/GenBank/DDBJ whole genome shotgun (WGS) entry which is preliminary data.</text>
</comment>
<dbReference type="Gene3D" id="1.10.260.40">
    <property type="entry name" value="lambda repressor-like DNA-binding domains"/>
    <property type="match status" value="1"/>
</dbReference>
<dbReference type="Pfam" id="PF06527">
    <property type="entry name" value="TniQ"/>
    <property type="match status" value="1"/>
</dbReference>
<dbReference type="GO" id="GO:0003677">
    <property type="term" value="F:DNA binding"/>
    <property type="evidence" value="ECO:0007669"/>
    <property type="project" value="InterPro"/>
</dbReference>
<evidence type="ECO:0000313" key="2">
    <source>
        <dbReference type="EMBL" id="KQL22051.1"/>
    </source>
</evidence>
<dbReference type="STRING" id="1637975.AN957_23505"/>
<gene>
    <name evidence="2" type="ORF">AN957_23505</name>
</gene>